<dbReference type="InterPro" id="IPR023393">
    <property type="entry name" value="START-like_dom_sf"/>
</dbReference>
<dbReference type="EMBL" id="BOMV01000090">
    <property type="protein sequence ID" value="GIF00796.1"/>
    <property type="molecule type" value="Genomic_DNA"/>
</dbReference>
<keyword evidence="2" id="KW-1185">Reference proteome</keyword>
<dbReference type="Pfam" id="PF10604">
    <property type="entry name" value="Polyketide_cyc2"/>
    <property type="match status" value="1"/>
</dbReference>
<dbReference type="RefSeq" id="WP_275410924.1">
    <property type="nucleotide sequence ID" value="NZ_BOMV01000090.1"/>
</dbReference>
<comment type="caution">
    <text evidence="1">The sequence shown here is derived from an EMBL/GenBank/DDBJ whole genome shotgun (WGS) entry which is preliminary data.</text>
</comment>
<sequence>MIVVERTFAVTAAPAAVLDYLRDFANAQDWDPSAERTSRIGGGPIAPGAQWRHARKFFGVTAELTYTLLEAGTGRIVLQGRSEGATCIDTVTVRSVPGGTEVTYRVEWEMHGLAKLATPIMRAEFEKLATDSVAAVTAALDGVQPRRFGAATPNLLPTPAEETG</sequence>
<evidence type="ECO:0000313" key="2">
    <source>
        <dbReference type="Proteomes" id="UP000636960"/>
    </source>
</evidence>
<reference evidence="1" key="1">
    <citation type="submission" date="2021-01" db="EMBL/GenBank/DDBJ databases">
        <title>Whole genome shotgun sequence of Actinoplanes rishiriensis NBRC 108556.</title>
        <authorList>
            <person name="Komaki H."/>
            <person name="Tamura T."/>
        </authorList>
    </citation>
    <scope>NUCLEOTIDE SEQUENCE</scope>
    <source>
        <strain evidence="1">NBRC 108556</strain>
    </source>
</reference>
<dbReference type="InterPro" id="IPR019587">
    <property type="entry name" value="Polyketide_cyclase/dehydratase"/>
</dbReference>
<gene>
    <name evidence="1" type="ORF">Ari01nite_82600</name>
</gene>
<accession>A0A919K8G5</accession>
<evidence type="ECO:0000313" key="1">
    <source>
        <dbReference type="EMBL" id="GIF00796.1"/>
    </source>
</evidence>
<protein>
    <submittedName>
        <fullName evidence="1">Polyketide cyclase</fullName>
    </submittedName>
</protein>
<organism evidence="1 2">
    <name type="scientific">Paractinoplanes rishiriensis</name>
    <dbReference type="NCBI Taxonomy" id="1050105"/>
    <lineage>
        <taxon>Bacteria</taxon>
        <taxon>Bacillati</taxon>
        <taxon>Actinomycetota</taxon>
        <taxon>Actinomycetes</taxon>
        <taxon>Micromonosporales</taxon>
        <taxon>Micromonosporaceae</taxon>
        <taxon>Paractinoplanes</taxon>
    </lineage>
</organism>
<dbReference type="Gene3D" id="3.30.530.20">
    <property type="match status" value="1"/>
</dbReference>
<proteinExistence type="predicted"/>
<name>A0A919K8G5_9ACTN</name>
<dbReference type="Proteomes" id="UP000636960">
    <property type="component" value="Unassembled WGS sequence"/>
</dbReference>
<dbReference type="AlphaFoldDB" id="A0A919K8G5"/>
<dbReference type="SUPFAM" id="SSF55961">
    <property type="entry name" value="Bet v1-like"/>
    <property type="match status" value="1"/>
</dbReference>